<dbReference type="Pfam" id="PF00725">
    <property type="entry name" value="3HCDH"/>
    <property type="match status" value="1"/>
</dbReference>
<dbReference type="InterPro" id="IPR017938">
    <property type="entry name" value="Riboflavin_synthase-like_b-brl"/>
</dbReference>
<protein>
    <recommendedName>
        <fullName evidence="21">NADH-cytochrome b5 reductase 1</fullName>
        <ecNumber evidence="5">1.6.2.2</ecNumber>
    </recommendedName>
    <alternativeName>
        <fullName evidence="22">Microsomal cytochrome b reductase</fullName>
    </alternativeName>
</protein>
<feature type="domain" description="Cytochrome b5 heme-binding" evidence="26">
    <location>
        <begin position="4"/>
        <end position="80"/>
    </location>
</feature>
<keyword evidence="6" id="KW-0349">Heme</keyword>
<comment type="cofactor">
    <cofactor evidence="1 25">
        <name>FAD</name>
        <dbReference type="ChEBI" id="CHEBI:57692"/>
    </cofactor>
</comment>
<evidence type="ECO:0000256" key="6">
    <source>
        <dbReference type="ARBA" id="ARBA00022617"/>
    </source>
</evidence>
<dbReference type="Gene3D" id="3.10.120.10">
    <property type="entry name" value="Cytochrome b5-like heme/steroid binding domain"/>
    <property type="match status" value="1"/>
</dbReference>
<dbReference type="InterPro" id="IPR001199">
    <property type="entry name" value="Cyt_B5-like_heme/steroid-bd"/>
</dbReference>
<comment type="function">
    <text evidence="19">NADH-dependent reductase for DPH3 and cytochrome b5. Required for the first step of diphthamide biosynthesis, a post-translational modification of histidine which occurs in elongation factor 2. DPH1 and DPH2 transfer a 3-amino-3-carboxypropyl (ACP) group from S-adenosyl-L-methionine (SAM) to a histidine residue, the reaction is assisted by a reduction system comprising DPH3 and a NADH-dependent reductase, predominantly CBR1. By reducing DPH3, also involved in the formation of the tRNA wobble base modification mcm5s 2U (5-methoxycarbonylmethyl-2-thiouridine), mediated by the elongator complex. The cytochrome b5/NADH cytochrome b5 reductase electron transfer system supports the catalytic activity of several sterol biosynthetic enzymes.</text>
</comment>
<evidence type="ECO:0000313" key="28">
    <source>
        <dbReference type="EMBL" id="KAF4629810.1"/>
    </source>
</evidence>
<dbReference type="InterPro" id="IPR011042">
    <property type="entry name" value="6-blade_b-propeller_TolB-like"/>
</dbReference>
<feature type="binding site" evidence="25">
    <location>
        <position position="282"/>
    </location>
    <ligand>
        <name>FAD</name>
        <dbReference type="ChEBI" id="CHEBI:57692"/>
    </ligand>
</feature>
<dbReference type="InterPro" id="IPR001433">
    <property type="entry name" value="OxRdtase_FAD/NAD-bd"/>
</dbReference>
<name>A0A8H4RGT4_9HELO</name>
<dbReference type="Proteomes" id="UP000566819">
    <property type="component" value="Unassembled WGS sequence"/>
</dbReference>
<dbReference type="SUPFAM" id="SSF63380">
    <property type="entry name" value="Riboflavin synthase domain-like"/>
    <property type="match status" value="1"/>
</dbReference>
<comment type="caution">
    <text evidence="28">The sequence shown here is derived from an EMBL/GenBank/DDBJ whole genome shotgun (WGS) entry which is preliminary data.</text>
</comment>
<evidence type="ECO:0000256" key="17">
    <source>
        <dbReference type="ARBA" id="ARBA00023128"/>
    </source>
</evidence>
<dbReference type="GO" id="GO:0070403">
    <property type="term" value="F:NAD+ binding"/>
    <property type="evidence" value="ECO:0007669"/>
    <property type="project" value="InterPro"/>
</dbReference>
<comment type="pathway">
    <text evidence="3">Protein modification; peptidyl-diphthamide biosynthesis.</text>
</comment>
<evidence type="ECO:0000256" key="8">
    <source>
        <dbReference type="ARBA" id="ARBA00022692"/>
    </source>
</evidence>
<dbReference type="InterPro" id="IPR008333">
    <property type="entry name" value="Cbr1-like_FAD-bd_dom"/>
</dbReference>
<dbReference type="EMBL" id="JAAMPI010000624">
    <property type="protein sequence ID" value="KAF4629810.1"/>
    <property type="molecule type" value="Genomic_DNA"/>
</dbReference>
<dbReference type="Gene3D" id="3.40.50.720">
    <property type="entry name" value="NAD(P)-binding Rossmann-like Domain"/>
    <property type="match status" value="2"/>
</dbReference>
<dbReference type="PROSITE" id="PS00061">
    <property type="entry name" value="ADH_SHORT"/>
    <property type="match status" value="1"/>
</dbReference>
<evidence type="ECO:0000256" key="22">
    <source>
        <dbReference type="ARBA" id="ARBA00041901"/>
    </source>
</evidence>
<evidence type="ECO:0000256" key="23">
    <source>
        <dbReference type="ARBA" id="ARBA00047682"/>
    </source>
</evidence>
<dbReference type="PROSITE" id="PS00191">
    <property type="entry name" value="CYTOCHROME_B5_1"/>
    <property type="match status" value="1"/>
</dbReference>
<evidence type="ECO:0000256" key="21">
    <source>
        <dbReference type="ARBA" id="ARBA00039438"/>
    </source>
</evidence>
<evidence type="ECO:0000259" key="26">
    <source>
        <dbReference type="PROSITE" id="PS50255"/>
    </source>
</evidence>
<feature type="domain" description="FAD-binding FR-type" evidence="27">
    <location>
        <begin position="211"/>
        <end position="315"/>
    </location>
</feature>
<accession>A0A8H4RGT4</accession>
<dbReference type="GO" id="GO:0005741">
    <property type="term" value="C:mitochondrial outer membrane"/>
    <property type="evidence" value="ECO:0007669"/>
    <property type="project" value="UniProtKB-SubCell"/>
</dbReference>
<dbReference type="GO" id="GO:0005783">
    <property type="term" value="C:endoplasmic reticulum"/>
    <property type="evidence" value="ECO:0007669"/>
    <property type="project" value="TreeGrafter"/>
</dbReference>
<sequence length="2100" mass="233646">MGEVKEIPMSEVLKHKTKEDLWIIVHHNVYDVSKYLEDHPGGADSLLEVAGQNATVSFEDVGHSSDARETMEHFLIGRLEGASEEDDDEQPQLPMPKPNIKPADVDFHTEAPIITAGRTALKVALGGSGIFLAYELYARAPRVGWLHHQHGGFWHGVLLSSVATLSAVAGAGLYLEKLAQNKTPYSYPAHFKPTVYIAKPITKVKGYLKPEEYQKLPLVQKNKLSPNTYRFIFKLPTDSTILGLPIGQHISIRAEVDGKVVSRSYTPVSNNSDPGELRLVIKIYPDGELTGKYLQNLQIGDQVEVRGPKGAMRYRKGMVKEIGMIAGGTGITPMYQLIRAICEDPTDKTHVSLLYGNNSESDILLREKLNKFAEKYSHNFEVYYVLSDAPEGWKLGKGYVTKEMVQQKFPEPGEDSKALLSLSRGKLEAYVAISELPKLLQKSIPMTLSSIMAPPHLPTLKTRPVAILGGGVLGRRIATCWAAGGYNVHIRDPSPEQRNAALHYIENNVSSYASSIPSLKDTTPGKAHAFENLEEAVKDAWTVIEAVPENIKLKIETFKELERVAEKDAVLVSNSSSYKSSEIVGEVSLETKRRVMNTHYMMPPDNRMVELMTDGETDEELFPWYAERLREVGMSPFIAQKESTGFIFNRVWAAIKREVLTVLAEGVSTPDQIDQIWMQMFGGVAGPCAMMDSVGLDTVQFIEKHYVQERGLSPGKTVDFLEKNFISQGKLGAKSGKGGLHPAGYTTKTTGESQDSHHNLHAPSLYMLDIGLNTIADPTHSGRILVGSPDGKNLRTLVTGQSLPDGLDISLKTGRIYWTTMGGSPSENDGMVQSCKLDGSDIQTVIAKGSVHTPKQLIIDQEANKLYFCDREGLRVMRSNLDGSEHEVIIQIGDWEKKEDAENQLNWPVGISINKKEGKFYWTQKGLSKGNRGRIFRASLEMPKGENASDRSDIEVLFSGLPEPIDLEVDEDTQILYWTDRGDPPFGNSLNSAKIDSLKKLKEGERNPKYEILSRQLHEAIGLKLDQVNKHVYLTDLGGTVYIVDMDGKNKKKVYDEECSFSGIGLAFKSTPNHPLPFLLFTRSFFTSTVAMTHERNNIINVTRQSPPVDTTEPYDASRVAGKTIVITGGASGFGEGFFRRWAENGANVIIGDVSDVRGRALVNEVRKTTASLHHHYLHCDVTNWQSQVDFFREAEKLSPHGSIDAVVANAGISDLSPAWDNPPATLDTLEEPPAPSLKCLEVNLIGVMYTAHLAMHFLPKTPKNNFSLGPRSYTPDRHLLLVGSVASLAPLPTQLQYCAAKHGVLGLFRSLRATSFVKGVRVNAILPYFIDTPLIPVAGRVILAGSAMGKPEDVVDAATRLMADSSIVGRALAIGPKVKIDDEWQLTSNKNKDGTERAVWEAYADDFEEVDVFTARLPSYTLFDLGGTAAATSNGPPSLHLLQTYRAVSRGHHQHQEPNLHTLKRSKYPSKTHHEMTKPPILPLAKMYEAGSVYSDPFKSADIPPNPSFKWARGVARPSRFSGLRLSPIRIAFLLLVIECLVLARDWVSDPILYALPSRELPEILNKTAVPLTAFQPPESGAYRNLDTIDTFQSYKFRNTCNVSSLDLHAPFSPFCRDRFSMLVAMSSGGRIGHDAPYMPRYCNMRWFSTEEICDILGRFDRVVLVGDSMLRHVMGSINILVRKDLGYGAVTDWDFSMQERKHCFCNEQFDVKACSVQSIYKTAGVLKHDPGSLFCPNPINVIMEEIVRFPIPQDELGRLAVSSGGRTGKTKAFIFGHGLWSNLDLQKTVNWLDDVLITIKDTTRSSRLHGLFLTPNAAGKEKPDEWIVTQGNKALMLFEEAVSIEANRRGIEHLGTWNMSIQSNKYDGVHLDMKATILRNNPHVRIYNSYQNIMGDEISSAHLHFPESFRPKPKPDAQNSARTAPMKILVFGLMRTGTFSMREALLKLGIHDVYHMRNIIDKPTDVRLWLQAFGAKYHMKGDFGMAEWEKLLGGCQAVTDVPAACFAEELIALYPDAKVILLERPVDTWYESCIHTVMKPREKSLIMQALLYLDWDHLGQMITLKQTIYGNFFGEGGLEESNVKRIKALKPLDQIRLS</sequence>
<dbReference type="InterPro" id="IPR017927">
    <property type="entry name" value="FAD-bd_FR_type"/>
</dbReference>
<comment type="subcellular location">
    <subcellularLocation>
        <location evidence="2">Mitochondrion outer membrane</location>
        <topology evidence="2">Single-pass membrane protein</topology>
    </subcellularLocation>
</comment>
<dbReference type="GO" id="GO:0046872">
    <property type="term" value="F:metal ion binding"/>
    <property type="evidence" value="ECO:0007669"/>
    <property type="project" value="UniProtKB-KW"/>
</dbReference>
<feature type="binding site" evidence="25">
    <location>
        <position position="265"/>
    </location>
    <ligand>
        <name>FAD</name>
        <dbReference type="ChEBI" id="CHEBI:57692"/>
    </ligand>
</feature>
<keyword evidence="13" id="KW-1133">Transmembrane helix</keyword>
<dbReference type="PANTHER" id="PTHR19370:SF178">
    <property type="entry name" value="CYTOCHROME-B5 REDUCTASE"/>
    <property type="match status" value="1"/>
</dbReference>
<dbReference type="InterPro" id="IPR000033">
    <property type="entry name" value="LDLR_classB_rpt"/>
</dbReference>
<dbReference type="InterPro" id="IPR039261">
    <property type="entry name" value="FNR_nucleotide-bd"/>
</dbReference>
<dbReference type="Gene3D" id="1.10.1040.10">
    <property type="entry name" value="N-(1-d-carboxylethyl)-l-norvaline Dehydrogenase, domain 2"/>
    <property type="match status" value="1"/>
</dbReference>
<evidence type="ECO:0000259" key="27">
    <source>
        <dbReference type="PROSITE" id="PS51384"/>
    </source>
</evidence>
<keyword evidence="11 25" id="KW-0274">FAD</keyword>
<dbReference type="Pfam" id="PF00106">
    <property type="entry name" value="adh_short"/>
    <property type="match status" value="1"/>
</dbReference>
<dbReference type="SUPFAM" id="SSF63829">
    <property type="entry name" value="Calcium-dependent phosphotriesterase"/>
    <property type="match status" value="1"/>
</dbReference>
<comment type="similarity">
    <text evidence="4">Belongs to the flavoprotein pyridine nucleotide cytochrome reductase family.</text>
</comment>
<dbReference type="SUPFAM" id="SSF48179">
    <property type="entry name" value="6-phosphogluconate dehydrogenase C-terminal domain-like"/>
    <property type="match status" value="1"/>
</dbReference>
<dbReference type="FunFam" id="3.40.50.80:FF:000019">
    <property type="entry name" value="NADH-cytochrome b5 reductase"/>
    <property type="match status" value="1"/>
</dbReference>
<evidence type="ECO:0000256" key="20">
    <source>
        <dbReference type="ARBA" id="ARBA00038836"/>
    </source>
</evidence>
<evidence type="ECO:0000256" key="7">
    <source>
        <dbReference type="ARBA" id="ARBA00022630"/>
    </source>
</evidence>
<dbReference type="FunFam" id="2.40.30.10:FF:000032">
    <property type="entry name" value="NADH-cytochrome b5 reductase"/>
    <property type="match status" value="1"/>
</dbReference>
<dbReference type="InterPro" id="IPR006108">
    <property type="entry name" value="3HC_DH_C"/>
</dbReference>
<evidence type="ECO:0000256" key="18">
    <source>
        <dbReference type="ARBA" id="ARBA00023136"/>
    </source>
</evidence>
<dbReference type="Pfam" id="PF02737">
    <property type="entry name" value="3HCDH_N"/>
    <property type="match status" value="1"/>
</dbReference>
<dbReference type="PROSITE" id="PS51384">
    <property type="entry name" value="FAD_FR"/>
    <property type="match status" value="1"/>
</dbReference>
<evidence type="ECO:0000313" key="29">
    <source>
        <dbReference type="Proteomes" id="UP000566819"/>
    </source>
</evidence>
<keyword evidence="8" id="KW-0812">Transmembrane</keyword>
<feature type="binding site" evidence="25">
    <location>
        <position position="263"/>
    </location>
    <ligand>
        <name>FAD</name>
        <dbReference type="ChEBI" id="CHEBI:57692"/>
    </ligand>
</feature>
<dbReference type="Gene3D" id="3.40.50.300">
    <property type="entry name" value="P-loop containing nucleotide triphosphate hydrolases"/>
    <property type="match status" value="1"/>
</dbReference>
<feature type="binding site" evidence="25">
    <location>
        <position position="332"/>
    </location>
    <ligand>
        <name>FAD</name>
        <dbReference type="ChEBI" id="CHEBI:57692"/>
    </ligand>
</feature>
<dbReference type="Pfam" id="PF17784">
    <property type="entry name" value="Sulfotransfer_4"/>
    <property type="match status" value="1"/>
</dbReference>
<evidence type="ECO:0000256" key="19">
    <source>
        <dbReference type="ARBA" id="ARBA00037104"/>
    </source>
</evidence>
<keyword evidence="18" id="KW-0472">Membrane</keyword>
<dbReference type="GO" id="GO:0090524">
    <property type="term" value="F:cytochrome-b5 reductase activity, acting on NADH"/>
    <property type="evidence" value="ECO:0007669"/>
    <property type="project" value="UniProtKB-EC"/>
</dbReference>
<evidence type="ECO:0000256" key="2">
    <source>
        <dbReference type="ARBA" id="ARBA00004572"/>
    </source>
</evidence>
<keyword evidence="9" id="KW-0479">Metal-binding</keyword>
<evidence type="ECO:0000256" key="15">
    <source>
        <dbReference type="ARBA" id="ARBA00023004"/>
    </source>
</evidence>
<evidence type="ECO:0000256" key="25">
    <source>
        <dbReference type="PIRSR" id="PIRSR601834-1"/>
    </source>
</evidence>
<dbReference type="SUPFAM" id="SSF51735">
    <property type="entry name" value="NAD(P)-binding Rossmann-fold domains"/>
    <property type="match status" value="2"/>
</dbReference>
<dbReference type="GO" id="GO:0006631">
    <property type="term" value="P:fatty acid metabolic process"/>
    <property type="evidence" value="ECO:0007669"/>
    <property type="project" value="InterPro"/>
</dbReference>
<dbReference type="InterPro" id="IPR002347">
    <property type="entry name" value="SDR_fam"/>
</dbReference>
<evidence type="ECO:0000256" key="9">
    <source>
        <dbReference type="ARBA" id="ARBA00022723"/>
    </source>
</evidence>
<dbReference type="SMART" id="SM01117">
    <property type="entry name" value="Cyt-b5"/>
    <property type="match status" value="1"/>
</dbReference>
<evidence type="ECO:0000256" key="14">
    <source>
        <dbReference type="ARBA" id="ARBA00023002"/>
    </source>
</evidence>
<evidence type="ECO:0000256" key="5">
    <source>
        <dbReference type="ARBA" id="ARBA00012011"/>
    </source>
</evidence>
<dbReference type="SUPFAM" id="SSF52343">
    <property type="entry name" value="Ferredoxin reductase-like, C-terminal NADP-linked domain"/>
    <property type="match status" value="1"/>
</dbReference>
<dbReference type="InterPro" id="IPR020904">
    <property type="entry name" value="Sc_DH/Rdtase_CS"/>
</dbReference>
<evidence type="ECO:0000256" key="13">
    <source>
        <dbReference type="ARBA" id="ARBA00022989"/>
    </source>
</evidence>
<dbReference type="EC" id="1.6.2.2" evidence="5"/>
<dbReference type="SUPFAM" id="SSF52540">
    <property type="entry name" value="P-loop containing nucleoside triphosphate hydrolases"/>
    <property type="match status" value="1"/>
</dbReference>
<proteinExistence type="inferred from homology"/>
<keyword evidence="16" id="KW-0520">NAD</keyword>
<keyword evidence="17" id="KW-0496">Mitochondrion</keyword>
<keyword evidence="12" id="KW-0521">NADP</keyword>
<dbReference type="Gene3D" id="3.40.50.80">
    <property type="entry name" value="Nucleotide-binding domain of ferredoxin-NADP reductase (FNR) module"/>
    <property type="match status" value="1"/>
</dbReference>
<dbReference type="Gene3D" id="2.40.30.10">
    <property type="entry name" value="Translation factors"/>
    <property type="match status" value="1"/>
</dbReference>
<dbReference type="Gene3D" id="2.120.10.30">
    <property type="entry name" value="TolB, C-terminal domain"/>
    <property type="match status" value="2"/>
</dbReference>
<dbReference type="InterPro" id="IPR036400">
    <property type="entry name" value="Cyt_B5-like_heme/steroid_sf"/>
</dbReference>
<dbReference type="PANTHER" id="PTHR19370">
    <property type="entry name" value="NADH-CYTOCHROME B5 REDUCTASE"/>
    <property type="match status" value="1"/>
</dbReference>
<dbReference type="CDD" id="cd06183">
    <property type="entry name" value="cyt_b5_reduct_like"/>
    <property type="match status" value="1"/>
</dbReference>
<dbReference type="Pfam" id="PF00970">
    <property type="entry name" value="FAD_binding_6"/>
    <property type="match status" value="1"/>
</dbReference>
<comment type="catalytic activity">
    <reaction evidence="24">
        <text>2 Fe(3+)-[Dph3] + NADH = 2 Fe(2+)-[Dph3] + NAD(+) + H(+)</text>
        <dbReference type="Rhea" id="RHEA:71231"/>
        <dbReference type="Rhea" id="RHEA-COMP:18002"/>
        <dbReference type="Rhea" id="RHEA-COMP:18003"/>
        <dbReference type="ChEBI" id="CHEBI:15378"/>
        <dbReference type="ChEBI" id="CHEBI:29033"/>
        <dbReference type="ChEBI" id="CHEBI:29034"/>
        <dbReference type="ChEBI" id="CHEBI:57540"/>
        <dbReference type="ChEBI" id="CHEBI:57945"/>
        <dbReference type="ChEBI" id="CHEBI:83228"/>
    </reaction>
    <physiologicalReaction direction="left-to-right" evidence="24">
        <dbReference type="Rhea" id="RHEA:71232"/>
    </physiologicalReaction>
</comment>
<dbReference type="InterPro" id="IPR013328">
    <property type="entry name" value="6PGD_dom2"/>
</dbReference>
<dbReference type="PROSITE" id="PS50255">
    <property type="entry name" value="CYTOCHROME_B5_2"/>
    <property type="match status" value="1"/>
</dbReference>
<gene>
    <name evidence="28" type="ORF">G7Y89_g8334</name>
</gene>
<evidence type="ECO:0000256" key="4">
    <source>
        <dbReference type="ARBA" id="ARBA00006105"/>
    </source>
</evidence>
<feature type="binding site" evidence="25">
    <location>
        <position position="280"/>
    </location>
    <ligand>
        <name>FAD</name>
        <dbReference type="ChEBI" id="CHEBI:57692"/>
    </ligand>
</feature>
<evidence type="ECO:0000256" key="3">
    <source>
        <dbReference type="ARBA" id="ARBA00005156"/>
    </source>
</evidence>
<evidence type="ECO:0000256" key="11">
    <source>
        <dbReference type="ARBA" id="ARBA00022827"/>
    </source>
</evidence>
<dbReference type="InterPro" id="IPR040632">
    <property type="entry name" value="Sulfotransfer_4"/>
</dbReference>
<reference evidence="28 29" key="1">
    <citation type="submission" date="2020-03" db="EMBL/GenBank/DDBJ databases">
        <title>Draft Genome Sequence of Cudoniella acicularis.</title>
        <authorList>
            <person name="Buettner E."/>
            <person name="Kellner H."/>
        </authorList>
    </citation>
    <scope>NUCLEOTIDE SEQUENCE [LARGE SCALE GENOMIC DNA]</scope>
    <source>
        <strain evidence="28 29">DSM 108380</strain>
    </source>
</reference>
<dbReference type="InterPro" id="IPR006176">
    <property type="entry name" value="3-OHacyl-CoA_DH_NAD-bd"/>
</dbReference>
<dbReference type="InterPro" id="IPR036291">
    <property type="entry name" value="NAD(P)-bd_dom_sf"/>
</dbReference>
<keyword evidence="10" id="KW-1000">Mitochondrion outer membrane</keyword>
<organism evidence="28 29">
    <name type="scientific">Cudoniella acicularis</name>
    <dbReference type="NCBI Taxonomy" id="354080"/>
    <lineage>
        <taxon>Eukaryota</taxon>
        <taxon>Fungi</taxon>
        <taxon>Dikarya</taxon>
        <taxon>Ascomycota</taxon>
        <taxon>Pezizomycotina</taxon>
        <taxon>Leotiomycetes</taxon>
        <taxon>Helotiales</taxon>
        <taxon>Tricladiaceae</taxon>
        <taxon>Cudoniella</taxon>
    </lineage>
</organism>
<comment type="catalytic activity">
    <reaction evidence="23">
        <text>2 Fe(III)-[cytochrome b5] + NADH = 2 Fe(II)-[cytochrome b5] + NAD(+) + H(+)</text>
        <dbReference type="Rhea" id="RHEA:46680"/>
        <dbReference type="Rhea" id="RHEA-COMP:10438"/>
        <dbReference type="Rhea" id="RHEA-COMP:10439"/>
        <dbReference type="ChEBI" id="CHEBI:15378"/>
        <dbReference type="ChEBI" id="CHEBI:29033"/>
        <dbReference type="ChEBI" id="CHEBI:29034"/>
        <dbReference type="ChEBI" id="CHEBI:57540"/>
        <dbReference type="ChEBI" id="CHEBI:57945"/>
        <dbReference type="EC" id="1.6.2.2"/>
    </reaction>
</comment>
<dbReference type="OrthoDB" id="5373426at2759"/>
<keyword evidence="29" id="KW-1185">Reference proteome</keyword>
<keyword evidence="15" id="KW-0408">Iron</keyword>
<dbReference type="InterPro" id="IPR001834">
    <property type="entry name" value="CBR-like"/>
</dbReference>
<dbReference type="InterPro" id="IPR008927">
    <property type="entry name" value="6-PGluconate_DH-like_C_sf"/>
</dbReference>
<dbReference type="PRINTS" id="PR00406">
    <property type="entry name" value="CYTB5RDTASE"/>
</dbReference>
<evidence type="ECO:0000256" key="16">
    <source>
        <dbReference type="ARBA" id="ARBA00023027"/>
    </source>
</evidence>
<dbReference type="InterPro" id="IPR027417">
    <property type="entry name" value="P-loop_NTPase"/>
</dbReference>
<dbReference type="Pfam" id="PF00173">
    <property type="entry name" value="Cyt-b5"/>
    <property type="match status" value="1"/>
</dbReference>
<dbReference type="PRINTS" id="PR00363">
    <property type="entry name" value="CYTOCHROMEB5"/>
</dbReference>
<keyword evidence="14" id="KW-0560">Oxidoreductase</keyword>
<dbReference type="SUPFAM" id="SSF55856">
    <property type="entry name" value="Cytochrome b5-like heme/steroid binding domain"/>
    <property type="match status" value="1"/>
</dbReference>
<dbReference type="SMART" id="SM00135">
    <property type="entry name" value="LY"/>
    <property type="match status" value="5"/>
</dbReference>
<evidence type="ECO:0000256" key="12">
    <source>
        <dbReference type="ARBA" id="ARBA00022857"/>
    </source>
</evidence>
<evidence type="ECO:0000256" key="10">
    <source>
        <dbReference type="ARBA" id="ARBA00022787"/>
    </source>
</evidence>
<evidence type="ECO:0000256" key="24">
    <source>
        <dbReference type="ARBA" id="ARBA00049138"/>
    </source>
</evidence>
<evidence type="ECO:0000256" key="1">
    <source>
        <dbReference type="ARBA" id="ARBA00001974"/>
    </source>
</evidence>
<dbReference type="InterPro" id="IPR018506">
    <property type="entry name" value="Cyt_B5_heme-BS"/>
</dbReference>
<dbReference type="FunFam" id="3.10.120.10:FF:000002">
    <property type="entry name" value="Cytochrome b5 type B"/>
    <property type="match status" value="1"/>
</dbReference>
<dbReference type="GO" id="GO:0020037">
    <property type="term" value="F:heme binding"/>
    <property type="evidence" value="ECO:0007669"/>
    <property type="project" value="InterPro"/>
</dbReference>
<dbReference type="Pfam" id="PF00175">
    <property type="entry name" value="NAD_binding_1"/>
    <property type="match status" value="1"/>
</dbReference>
<keyword evidence="7 25" id="KW-0285">Flavoprotein</keyword>
<comment type="subunit">
    <text evidence="20">Monomer. Component of the 2-(3-amino-3-carboxypropyl)histidine synthase complex composed of DPH1, DPH2, DPH3 and a NADH-dependent reductase, predominantly CBR1.</text>
</comment>
<dbReference type="GO" id="GO:0016616">
    <property type="term" value="F:oxidoreductase activity, acting on the CH-OH group of donors, NAD or NADP as acceptor"/>
    <property type="evidence" value="ECO:0007669"/>
    <property type="project" value="InterPro"/>
</dbReference>